<evidence type="ECO:0000313" key="2">
    <source>
        <dbReference type="EMBL" id="KAF2705048.1"/>
    </source>
</evidence>
<dbReference type="OrthoDB" id="542013at2759"/>
<dbReference type="InterPro" id="IPR036291">
    <property type="entry name" value="NAD(P)-bd_dom_sf"/>
</dbReference>
<keyword evidence="1" id="KW-0560">Oxidoreductase</keyword>
<dbReference type="Gene3D" id="3.40.50.720">
    <property type="entry name" value="NAD(P)-binding Rossmann-like Domain"/>
    <property type="match status" value="1"/>
</dbReference>
<accession>A0A6G1JWX9</accession>
<dbReference type="PANTHER" id="PTHR43157">
    <property type="entry name" value="PHOSPHATIDYLINOSITOL-GLYCAN BIOSYNTHESIS CLASS F PROTEIN-RELATED"/>
    <property type="match status" value="1"/>
</dbReference>
<dbReference type="AlphaFoldDB" id="A0A6G1JWX9"/>
<proteinExistence type="predicted"/>
<keyword evidence="3" id="KW-1185">Reference proteome</keyword>
<protein>
    <submittedName>
        <fullName evidence="2">NAD(P)-binding protein</fullName>
    </submittedName>
</protein>
<dbReference type="Pfam" id="PF00106">
    <property type="entry name" value="adh_short"/>
    <property type="match status" value="1"/>
</dbReference>
<dbReference type="GO" id="GO:0016491">
    <property type="term" value="F:oxidoreductase activity"/>
    <property type="evidence" value="ECO:0007669"/>
    <property type="project" value="UniProtKB-KW"/>
</dbReference>
<gene>
    <name evidence="2" type="ORF">K504DRAFT_506520</name>
</gene>
<organism evidence="2 3">
    <name type="scientific">Pleomassaria siparia CBS 279.74</name>
    <dbReference type="NCBI Taxonomy" id="1314801"/>
    <lineage>
        <taxon>Eukaryota</taxon>
        <taxon>Fungi</taxon>
        <taxon>Dikarya</taxon>
        <taxon>Ascomycota</taxon>
        <taxon>Pezizomycotina</taxon>
        <taxon>Dothideomycetes</taxon>
        <taxon>Pleosporomycetidae</taxon>
        <taxon>Pleosporales</taxon>
        <taxon>Pleomassariaceae</taxon>
        <taxon>Pleomassaria</taxon>
    </lineage>
</organism>
<dbReference type="PRINTS" id="PR00081">
    <property type="entry name" value="GDHRDH"/>
</dbReference>
<dbReference type="EMBL" id="MU005780">
    <property type="protein sequence ID" value="KAF2705048.1"/>
    <property type="molecule type" value="Genomic_DNA"/>
</dbReference>
<reference evidence="2" key="1">
    <citation type="journal article" date="2020" name="Stud. Mycol.">
        <title>101 Dothideomycetes genomes: a test case for predicting lifestyles and emergence of pathogens.</title>
        <authorList>
            <person name="Haridas S."/>
            <person name="Albert R."/>
            <person name="Binder M."/>
            <person name="Bloem J."/>
            <person name="Labutti K."/>
            <person name="Salamov A."/>
            <person name="Andreopoulos B."/>
            <person name="Baker S."/>
            <person name="Barry K."/>
            <person name="Bills G."/>
            <person name="Bluhm B."/>
            <person name="Cannon C."/>
            <person name="Castanera R."/>
            <person name="Culley D."/>
            <person name="Daum C."/>
            <person name="Ezra D."/>
            <person name="Gonzalez J."/>
            <person name="Henrissat B."/>
            <person name="Kuo A."/>
            <person name="Liang C."/>
            <person name="Lipzen A."/>
            <person name="Lutzoni F."/>
            <person name="Magnuson J."/>
            <person name="Mondo S."/>
            <person name="Nolan M."/>
            <person name="Ohm R."/>
            <person name="Pangilinan J."/>
            <person name="Park H.-J."/>
            <person name="Ramirez L."/>
            <person name="Alfaro M."/>
            <person name="Sun H."/>
            <person name="Tritt A."/>
            <person name="Yoshinaga Y."/>
            <person name="Zwiers L.-H."/>
            <person name="Turgeon B."/>
            <person name="Goodwin S."/>
            <person name="Spatafora J."/>
            <person name="Crous P."/>
            <person name="Grigoriev I."/>
        </authorList>
    </citation>
    <scope>NUCLEOTIDE SEQUENCE</scope>
    <source>
        <strain evidence="2">CBS 279.74</strain>
    </source>
</reference>
<dbReference type="InterPro" id="IPR002347">
    <property type="entry name" value="SDR_fam"/>
</dbReference>
<sequence length="321" mass="34957">MMGWLVTQYASLPKPNVDCTGKTVIVTGANVGLGKEAARHFVKLGASTVILAVRSIERGETAKADIEKTTGVKDVVQVWLLDLSKYQSVQDFAARVVKELPRLDIALLNAGIATGKFAMAEENESTITINVVSTILLTLLLLPKLKQTAAKFNVRPNLTIVSSDVHAWARFTERTAPEGGLFKKMSEDPKMNMNGRYELSKLLEVYAVRAIVDLKSSSQIPVTINYVNPGLCHSELGREAGIGFTIFKALVARSTEVGSRTLVHAATQGAETHGQYMSECKISLPAESLVLSAEGYMLQQRVWKELVDKLEGIRPGVMGNL</sequence>
<evidence type="ECO:0000313" key="3">
    <source>
        <dbReference type="Proteomes" id="UP000799428"/>
    </source>
</evidence>
<dbReference type="PANTHER" id="PTHR43157:SF31">
    <property type="entry name" value="PHOSPHATIDYLINOSITOL-GLYCAN BIOSYNTHESIS CLASS F PROTEIN"/>
    <property type="match status" value="1"/>
</dbReference>
<dbReference type="Proteomes" id="UP000799428">
    <property type="component" value="Unassembled WGS sequence"/>
</dbReference>
<dbReference type="SUPFAM" id="SSF51735">
    <property type="entry name" value="NAD(P)-binding Rossmann-fold domains"/>
    <property type="match status" value="1"/>
</dbReference>
<evidence type="ECO:0000256" key="1">
    <source>
        <dbReference type="ARBA" id="ARBA00023002"/>
    </source>
</evidence>
<name>A0A6G1JWX9_9PLEO</name>